<evidence type="ECO:0000256" key="8">
    <source>
        <dbReference type="ARBA" id="ARBA00022729"/>
    </source>
</evidence>
<keyword evidence="14" id="KW-0675">Receptor</keyword>
<organism evidence="18 19">
    <name type="scientific">Centaurea solstitialis</name>
    <name type="common">yellow star-thistle</name>
    <dbReference type="NCBI Taxonomy" id="347529"/>
    <lineage>
        <taxon>Eukaryota</taxon>
        <taxon>Viridiplantae</taxon>
        <taxon>Streptophyta</taxon>
        <taxon>Embryophyta</taxon>
        <taxon>Tracheophyta</taxon>
        <taxon>Spermatophyta</taxon>
        <taxon>Magnoliopsida</taxon>
        <taxon>eudicotyledons</taxon>
        <taxon>Gunneridae</taxon>
        <taxon>Pentapetalae</taxon>
        <taxon>asterids</taxon>
        <taxon>campanulids</taxon>
        <taxon>Asterales</taxon>
        <taxon>Asteraceae</taxon>
        <taxon>Carduoideae</taxon>
        <taxon>Cardueae</taxon>
        <taxon>Centaureinae</taxon>
        <taxon>Centaurea</taxon>
    </lineage>
</organism>
<evidence type="ECO:0000256" key="13">
    <source>
        <dbReference type="ARBA" id="ARBA00023136"/>
    </source>
</evidence>
<evidence type="ECO:0000256" key="16">
    <source>
        <dbReference type="PROSITE-ProRule" id="PRU10141"/>
    </source>
</evidence>
<comment type="similarity">
    <text evidence="3">In the C-terminal section; belongs to the protein kinase superfamily. Ser/Thr protein kinase family.</text>
</comment>
<evidence type="ECO:0000256" key="9">
    <source>
        <dbReference type="ARBA" id="ARBA00022741"/>
    </source>
</evidence>
<reference evidence="18" key="1">
    <citation type="submission" date="2023-03" db="EMBL/GenBank/DDBJ databases">
        <title>Chromosome-scale reference genome and RAD-based genetic map of yellow starthistle (Centaurea solstitialis) reveal putative structural variation and QTLs associated with invader traits.</title>
        <authorList>
            <person name="Reatini B."/>
            <person name="Cang F.A."/>
            <person name="Jiang Q."/>
            <person name="Mckibben M.T.W."/>
            <person name="Barker M.S."/>
            <person name="Rieseberg L.H."/>
            <person name="Dlugosch K.M."/>
        </authorList>
    </citation>
    <scope>NUCLEOTIDE SEQUENCE</scope>
    <source>
        <strain evidence="18">CAN-66</strain>
        <tissue evidence="18">Leaf</tissue>
    </source>
</reference>
<keyword evidence="19" id="KW-1185">Reference proteome</keyword>
<evidence type="ECO:0000313" key="19">
    <source>
        <dbReference type="Proteomes" id="UP001172457"/>
    </source>
</evidence>
<dbReference type="Pfam" id="PF00069">
    <property type="entry name" value="Pkinase"/>
    <property type="match status" value="1"/>
</dbReference>
<dbReference type="InterPro" id="IPR000719">
    <property type="entry name" value="Prot_kinase_dom"/>
</dbReference>
<dbReference type="InterPro" id="IPR008271">
    <property type="entry name" value="Ser/Thr_kinase_AS"/>
</dbReference>
<keyword evidence="4" id="KW-1003">Cell membrane</keyword>
<dbReference type="EMBL" id="JARYMX010000008">
    <property type="protein sequence ID" value="KAJ9537984.1"/>
    <property type="molecule type" value="Genomic_DNA"/>
</dbReference>
<keyword evidence="13" id="KW-0472">Membrane</keyword>
<comment type="caution">
    <text evidence="18">The sequence shown here is derived from an EMBL/GenBank/DDBJ whole genome shotgun (WGS) entry which is preliminary data.</text>
</comment>
<evidence type="ECO:0000256" key="3">
    <source>
        <dbReference type="ARBA" id="ARBA00010217"/>
    </source>
</evidence>
<proteinExistence type="inferred from homology"/>
<keyword evidence="5" id="KW-0723">Serine/threonine-protein kinase</keyword>
<keyword evidence="11 16" id="KW-0067">ATP-binding</keyword>
<evidence type="ECO:0000256" key="12">
    <source>
        <dbReference type="ARBA" id="ARBA00022989"/>
    </source>
</evidence>
<dbReference type="GO" id="GO:0004674">
    <property type="term" value="F:protein serine/threonine kinase activity"/>
    <property type="evidence" value="ECO:0007669"/>
    <property type="project" value="UniProtKB-KW"/>
</dbReference>
<evidence type="ECO:0000256" key="14">
    <source>
        <dbReference type="ARBA" id="ARBA00023170"/>
    </source>
</evidence>
<keyword evidence="10" id="KW-0418">Kinase</keyword>
<evidence type="ECO:0000259" key="17">
    <source>
        <dbReference type="PROSITE" id="PS50011"/>
    </source>
</evidence>
<keyword evidence="15" id="KW-0325">Glycoprotein</keyword>
<dbReference type="GO" id="GO:0004714">
    <property type="term" value="F:transmembrane receptor protein tyrosine kinase activity"/>
    <property type="evidence" value="ECO:0007669"/>
    <property type="project" value="InterPro"/>
</dbReference>
<dbReference type="Gene3D" id="1.10.510.10">
    <property type="entry name" value="Transferase(Phosphotransferase) domain 1"/>
    <property type="match status" value="1"/>
</dbReference>
<evidence type="ECO:0000256" key="4">
    <source>
        <dbReference type="ARBA" id="ARBA00022475"/>
    </source>
</evidence>
<dbReference type="GO" id="GO:0005886">
    <property type="term" value="C:plasma membrane"/>
    <property type="evidence" value="ECO:0007669"/>
    <property type="project" value="UniProtKB-SubCell"/>
</dbReference>
<protein>
    <recommendedName>
        <fullName evidence="17">Protein kinase domain-containing protein</fullName>
    </recommendedName>
</protein>
<keyword evidence="7" id="KW-0812">Transmembrane</keyword>
<dbReference type="PROSITE" id="PS50011">
    <property type="entry name" value="PROTEIN_KINASE_DOM"/>
    <property type="match status" value="1"/>
</dbReference>
<dbReference type="InterPro" id="IPR045272">
    <property type="entry name" value="ANXUR1/2-like"/>
</dbReference>
<dbReference type="PANTHER" id="PTHR27003">
    <property type="entry name" value="OS07G0166700 PROTEIN"/>
    <property type="match status" value="1"/>
</dbReference>
<dbReference type="SMART" id="SM00220">
    <property type="entry name" value="S_TKc"/>
    <property type="match status" value="1"/>
</dbReference>
<evidence type="ECO:0000256" key="6">
    <source>
        <dbReference type="ARBA" id="ARBA00022679"/>
    </source>
</evidence>
<feature type="domain" description="Protein kinase" evidence="17">
    <location>
        <begin position="24"/>
        <end position="300"/>
    </location>
</feature>
<accession>A0AA38S9B4</accession>
<dbReference type="Gene3D" id="3.30.200.20">
    <property type="entry name" value="Phosphorylase Kinase, domain 1"/>
    <property type="match status" value="1"/>
</dbReference>
<evidence type="ECO:0000256" key="10">
    <source>
        <dbReference type="ARBA" id="ARBA00022777"/>
    </source>
</evidence>
<dbReference type="GO" id="GO:0002229">
    <property type="term" value="P:defense response to oomycetes"/>
    <property type="evidence" value="ECO:0007669"/>
    <property type="project" value="UniProtKB-ARBA"/>
</dbReference>
<evidence type="ECO:0000256" key="15">
    <source>
        <dbReference type="ARBA" id="ARBA00023180"/>
    </source>
</evidence>
<comment type="subcellular location">
    <subcellularLocation>
        <location evidence="1">Cell membrane</location>
        <topology evidence="1">Single-pass type I membrane protein</topology>
    </subcellularLocation>
</comment>
<dbReference type="InterPro" id="IPR017441">
    <property type="entry name" value="Protein_kinase_ATP_BS"/>
</dbReference>
<dbReference type="FunFam" id="3.30.200.20:FF:000039">
    <property type="entry name" value="receptor-like protein kinase FERONIA"/>
    <property type="match status" value="1"/>
</dbReference>
<name>A0AA38S9B4_9ASTR</name>
<feature type="binding site" evidence="16">
    <location>
        <position position="55"/>
    </location>
    <ligand>
        <name>ATP</name>
        <dbReference type="ChEBI" id="CHEBI:30616"/>
    </ligand>
</feature>
<dbReference type="InterPro" id="IPR011009">
    <property type="entry name" value="Kinase-like_dom_sf"/>
</dbReference>
<keyword evidence="12" id="KW-1133">Transmembrane helix</keyword>
<dbReference type="GO" id="GO:0009506">
    <property type="term" value="C:plasmodesma"/>
    <property type="evidence" value="ECO:0007669"/>
    <property type="project" value="TreeGrafter"/>
</dbReference>
<dbReference type="PROSITE" id="PS00108">
    <property type="entry name" value="PROTEIN_KINASE_ST"/>
    <property type="match status" value="1"/>
</dbReference>
<dbReference type="FunFam" id="1.10.510.10:FF:000240">
    <property type="entry name" value="Lectin-domain containing receptor kinase A4.3"/>
    <property type="match status" value="1"/>
</dbReference>
<evidence type="ECO:0000256" key="7">
    <source>
        <dbReference type="ARBA" id="ARBA00022692"/>
    </source>
</evidence>
<evidence type="ECO:0000256" key="1">
    <source>
        <dbReference type="ARBA" id="ARBA00004251"/>
    </source>
</evidence>
<evidence type="ECO:0000256" key="2">
    <source>
        <dbReference type="ARBA" id="ARBA00008536"/>
    </source>
</evidence>
<keyword evidence="6" id="KW-0808">Transferase</keyword>
<evidence type="ECO:0000313" key="18">
    <source>
        <dbReference type="EMBL" id="KAJ9537984.1"/>
    </source>
</evidence>
<dbReference type="Proteomes" id="UP001172457">
    <property type="component" value="Chromosome 8"/>
</dbReference>
<dbReference type="SUPFAM" id="SSF56112">
    <property type="entry name" value="Protein kinase-like (PK-like)"/>
    <property type="match status" value="1"/>
</dbReference>
<gene>
    <name evidence="18" type="ORF">OSB04_030717</name>
</gene>
<keyword evidence="9 16" id="KW-0547">Nucleotide-binding</keyword>
<dbReference type="GO" id="GO:0005524">
    <property type="term" value="F:ATP binding"/>
    <property type="evidence" value="ECO:0007669"/>
    <property type="project" value="UniProtKB-UniRule"/>
</dbReference>
<evidence type="ECO:0000256" key="5">
    <source>
        <dbReference type="ARBA" id="ARBA00022527"/>
    </source>
</evidence>
<keyword evidence="8" id="KW-0732">Signal</keyword>
<dbReference type="PANTHER" id="PTHR27003:SF338">
    <property type="entry name" value="TYROSINE-PROTEIN KINASE, NON-RECEPTOR JAK_TYK2-RELATED"/>
    <property type="match status" value="1"/>
</dbReference>
<comment type="similarity">
    <text evidence="2">In the N-terminal section; belongs to the leguminous lectin family.</text>
</comment>
<dbReference type="PROSITE" id="PS00107">
    <property type="entry name" value="PROTEIN_KINASE_ATP"/>
    <property type="match status" value="1"/>
</dbReference>
<sequence>MTFMDEFQHLKIQLEEIKSATNNFADNNQIGRGGFGKVYKGIISHSKGRSMAAIKRLDCRYGQGNTEFWREIMMLSRYTHENLISLLGFCDEDGEKILVYEHASHGSLNCHLSSHTLTWAQRLKICLATTRGLSYLHDPKGTQQRVLHRDIKSSNILLDENWNAKISDFGLSKIGPANQQHTVLVSNVVGTLGYLDPLYMEMGWLTKESDVYSLGVVLFEVLCGRLCFEYNDGRVEVLTRIWKQSYKQKKIHEVIHQDLLQQMDSVSLERFSDVAYQCLRTSREKRPTMTLVMEKLEIALKCQEVYEEAKQPMNCKEMIQTAVPPLLNRSKAELDMLHYEGILVNGCTTQHTKENVTLDLDSSPASNLENQEYMSSTKGTYEEEKVVDVVIIKDGHVNLTKFDTLLGEKEEEDHVEVEAKPDDSINKLKLQQKFTDKLPASHVPNITDPFLDIVNHRPTGLPLCVALISLMLFVNKEQKTFITFRSILECLSIGEAIECPKKRNRKPNVDFEVVFDIIDRASLDESMWTWLANKETGFGDLSQLQKCRYLSMQPQQKSSRWRKGSVKALLFFEQTFN</sequence>
<evidence type="ECO:0000256" key="11">
    <source>
        <dbReference type="ARBA" id="ARBA00022840"/>
    </source>
</evidence>
<dbReference type="AlphaFoldDB" id="A0AA38S9B4"/>